<dbReference type="PANTHER" id="PTHR46014:SF1">
    <property type="entry name" value="TETRATRICOPEPTIDE REPEAT PROTEIN 1"/>
    <property type="match status" value="1"/>
</dbReference>
<dbReference type="STRING" id="35608.A0A2U1L6Z3"/>
<dbReference type="SUPFAM" id="SSF48452">
    <property type="entry name" value="TPR-like"/>
    <property type="match status" value="1"/>
</dbReference>
<dbReference type="Gene3D" id="1.25.40.10">
    <property type="entry name" value="Tetratricopeptide repeat domain"/>
    <property type="match status" value="1"/>
</dbReference>
<evidence type="ECO:0000313" key="2">
    <source>
        <dbReference type="Proteomes" id="UP000245207"/>
    </source>
</evidence>
<name>A0A2U1L6Z3_ARTAN</name>
<dbReference type="PANTHER" id="PTHR46014">
    <property type="entry name" value="TETRATRICOPEPTIDE REPEAT PROTEIN 1"/>
    <property type="match status" value="1"/>
</dbReference>
<gene>
    <name evidence="1" type="ORF">CTI12_AA523710</name>
</gene>
<keyword evidence="2" id="KW-1185">Reference proteome</keyword>
<organism evidence="1 2">
    <name type="scientific">Artemisia annua</name>
    <name type="common">Sweet wormwood</name>
    <dbReference type="NCBI Taxonomy" id="35608"/>
    <lineage>
        <taxon>Eukaryota</taxon>
        <taxon>Viridiplantae</taxon>
        <taxon>Streptophyta</taxon>
        <taxon>Embryophyta</taxon>
        <taxon>Tracheophyta</taxon>
        <taxon>Spermatophyta</taxon>
        <taxon>Magnoliopsida</taxon>
        <taxon>eudicotyledons</taxon>
        <taxon>Gunneridae</taxon>
        <taxon>Pentapetalae</taxon>
        <taxon>asterids</taxon>
        <taxon>campanulids</taxon>
        <taxon>Asterales</taxon>
        <taxon>Asteraceae</taxon>
        <taxon>Asteroideae</taxon>
        <taxon>Anthemideae</taxon>
        <taxon>Artemisiinae</taxon>
        <taxon>Artemisia</taxon>
    </lineage>
</organism>
<proteinExistence type="predicted"/>
<dbReference type="AlphaFoldDB" id="A0A2U1L6Z3"/>
<dbReference type="InterPro" id="IPR011990">
    <property type="entry name" value="TPR-like_helical_dom_sf"/>
</dbReference>
<protein>
    <submittedName>
        <fullName evidence="1">Tetratricopeptide repeat (TPR)-like superfamily protein</fullName>
    </submittedName>
</protein>
<comment type="caution">
    <text evidence="1">The sequence shown here is derived from an EMBL/GenBank/DDBJ whole genome shotgun (WGS) entry which is preliminary data.</text>
</comment>
<dbReference type="InterPro" id="IPR052769">
    <property type="entry name" value="TPR_domain_protein"/>
</dbReference>
<dbReference type="Proteomes" id="UP000245207">
    <property type="component" value="Unassembled WGS sequence"/>
</dbReference>
<reference evidence="1 2" key="1">
    <citation type="journal article" date="2018" name="Mol. Plant">
        <title>The genome of Artemisia annua provides insight into the evolution of Asteraceae family and artemisinin biosynthesis.</title>
        <authorList>
            <person name="Shen Q."/>
            <person name="Zhang L."/>
            <person name="Liao Z."/>
            <person name="Wang S."/>
            <person name="Yan T."/>
            <person name="Shi P."/>
            <person name="Liu M."/>
            <person name="Fu X."/>
            <person name="Pan Q."/>
            <person name="Wang Y."/>
            <person name="Lv Z."/>
            <person name="Lu X."/>
            <person name="Zhang F."/>
            <person name="Jiang W."/>
            <person name="Ma Y."/>
            <person name="Chen M."/>
            <person name="Hao X."/>
            <person name="Li L."/>
            <person name="Tang Y."/>
            <person name="Lv G."/>
            <person name="Zhou Y."/>
            <person name="Sun X."/>
            <person name="Brodelius P.E."/>
            <person name="Rose J.K.C."/>
            <person name="Tang K."/>
        </authorList>
    </citation>
    <scope>NUCLEOTIDE SEQUENCE [LARGE SCALE GENOMIC DNA]</scope>
    <source>
        <strain evidence="2">cv. Huhao1</strain>
        <tissue evidence="1">Leaf</tissue>
    </source>
</reference>
<dbReference type="EMBL" id="PKPP01011110">
    <property type="protein sequence ID" value="PWA44754.1"/>
    <property type="molecule type" value="Genomic_DNA"/>
</dbReference>
<evidence type="ECO:0000313" key="1">
    <source>
        <dbReference type="EMBL" id="PWA44754.1"/>
    </source>
</evidence>
<accession>A0A2U1L6Z3</accession>
<sequence length="122" mass="13979">MTRRKRFDPWFFEKKAQAFTTPPSPSTKLSATCYKHNAAITAAYIWVRYKNLSLDLPKSFNLGQMNDAKVEGNKLFGDGLYEEALLKYEYAIQLAPEMPSSSEIRSSCHNNRATCFFKLDLP</sequence>
<dbReference type="OrthoDB" id="1872379at2759"/>